<evidence type="ECO:0000256" key="5">
    <source>
        <dbReference type="SAM" id="Phobius"/>
    </source>
</evidence>
<keyword evidence="3 5" id="KW-1133">Transmembrane helix</keyword>
<proteinExistence type="predicted"/>
<evidence type="ECO:0000313" key="6">
    <source>
        <dbReference type="EMBL" id="EEX75394.1"/>
    </source>
</evidence>
<sequence>MKKKIEKLHKNKRFRISYQVIFIFLALYSFVTTLLDLHGDISIFNNPILEFIDVSIYLIFAVDYFIRFTNSDNKLDFIESNIPDLISIIPYYSIFRLFRIF</sequence>
<evidence type="ECO:0000313" key="7">
    <source>
        <dbReference type="Proteomes" id="UP000006233"/>
    </source>
</evidence>
<reference evidence="6 7" key="1">
    <citation type="submission" date="2009-09" db="EMBL/GenBank/DDBJ databases">
        <authorList>
            <person name="Weinstock G."/>
            <person name="Sodergren E."/>
            <person name="Clifton S."/>
            <person name="Fulton L."/>
            <person name="Fulton B."/>
            <person name="Courtney L."/>
            <person name="Fronick C."/>
            <person name="Harrison M."/>
            <person name="Strong C."/>
            <person name="Farmer C."/>
            <person name="Delahaunty K."/>
            <person name="Markovic C."/>
            <person name="Hall O."/>
            <person name="Minx P."/>
            <person name="Tomlinson C."/>
            <person name="Mitreva M."/>
            <person name="Nelson J."/>
            <person name="Hou S."/>
            <person name="Wollam A."/>
            <person name="Pepin K.H."/>
            <person name="Johnson M."/>
            <person name="Bhonagiri V."/>
            <person name="Nash W.E."/>
            <person name="Warren W."/>
            <person name="Chinwalla A."/>
            <person name="Mardis E.R."/>
            <person name="Wilson R.K."/>
        </authorList>
    </citation>
    <scope>NUCLEOTIDE SEQUENCE [LARGE SCALE GENOMIC DNA]</scope>
    <source>
        <strain evidence="6 7">F0254</strain>
    </source>
</reference>
<dbReference type="Gene3D" id="1.20.120.350">
    <property type="entry name" value="Voltage-gated potassium channels. Chain C"/>
    <property type="match status" value="1"/>
</dbReference>
<name>C9MVH2_9FUSO</name>
<dbReference type="HOGENOM" id="CLU_2288010_0_0_0"/>
<evidence type="ECO:0000256" key="4">
    <source>
        <dbReference type="ARBA" id="ARBA00023136"/>
    </source>
</evidence>
<dbReference type="InterPro" id="IPR027359">
    <property type="entry name" value="Volt_channel_dom_sf"/>
</dbReference>
<dbReference type="AlphaFoldDB" id="C9MVH2"/>
<organism evidence="6 7">
    <name type="scientific">Leptotrichia hofstadii F0254</name>
    <dbReference type="NCBI Taxonomy" id="634994"/>
    <lineage>
        <taxon>Bacteria</taxon>
        <taxon>Fusobacteriati</taxon>
        <taxon>Fusobacteriota</taxon>
        <taxon>Fusobacteriia</taxon>
        <taxon>Fusobacteriales</taxon>
        <taxon>Leptotrichiaceae</taxon>
        <taxon>Leptotrichia</taxon>
    </lineage>
</organism>
<dbReference type="SUPFAM" id="SSF81324">
    <property type="entry name" value="Voltage-gated potassium channels"/>
    <property type="match status" value="1"/>
</dbReference>
<accession>C9MVH2</accession>
<dbReference type="EMBL" id="ACVB02000007">
    <property type="protein sequence ID" value="EEX75394.1"/>
    <property type="molecule type" value="Genomic_DNA"/>
</dbReference>
<comment type="caution">
    <text evidence="6">The sequence shown here is derived from an EMBL/GenBank/DDBJ whole genome shotgun (WGS) entry which is preliminary data.</text>
</comment>
<dbReference type="Proteomes" id="UP000006233">
    <property type="component" value="Unassembled WGS sequence"/>
</dbReference>
<feature type="transmembrane region" description="Helical" evidence="5">
    <location>
        <begin position="47"/>
        <end position="66"/>
    </location>
</feature>
<evidence type="ECO:0000256" key="1">
    <source>
        <dbReference type="ARBA" id="ARBA00004141"/>
    </source>
</evidence>
<gene>
    <name evidence="6" type="ORF">GCWU000323_00643</name>
</gene>
<evidence type="ECO:0000256" key="3">
    <source>
        <dbReference type="ARBA" id="ARBA00022989"/>
    </source>
</evidence>
<dbReference type="STRING" id="634994.GCWU000323_00643"/>
<keyword evidence="2 5" id="KW-0812">Transmembrane</keyword>
<dbReference type="RefSeq" id="WP_006803980.1">
    <property type="nucleotide sequence ID" value="NZ_GG700632.1"/>
</dbReference>
<feature type="transmembrane region" description="Helical" evidence="5">
    <location>
        <begin position="16"/>
        <end position="35"/>
    </location>
</feature>
<evidence type="ECO:0000256" key="2">
    <source>
        <dbReference type="ARBA" id="ARBA00022692"/>
    </source>
</evidence>
<evidence type="ECO:0008006" key="8">
    <source>
        <dbReference type="Google" id="ProtNLM"/>
    </source>
</evidence>
<dbReference type="GO" id="GO:0016020">
    <property type="term" value="C:membrane"/>
    <property type="evidence" value="ECO:0007669"/>
    <property type="project" value="UniProtKB-SubCell"/>
</dbReference>
<comment type="subcellular location">
    <subcellularLocation>
        <location evidence="1">Membrane</location>
        <topology evidence="1">Multi-pass membrane protein</topology>
    </subcellularLocation>
</comment>
<protein>
    <recommendedName>
        <fullName evidence="8">Ion transport domain-containing protein</fullName>
    </recommendedName>
</protein>
<keyword evidence="4 5" id="KW-0472">Membrane</keyword>